<dbReference type="EMBL" id="CAUZLR010000006">
    <property type="protein sequence ID" value="CAK1244764.1"/>
    <property type="molecule type" value="Genomic_DNA"/>
</dbReference>
<dbReference type="Proteomes" id="UP001314261">
    <property type="component" value="Unassembled WGS sequence"/>
</dbReference>
<evidence type="ECO:0000256" key="1">
    <source>
        <dbReference type="SAM" id="Phobius"/>
    </source>
</evidence>
<dbReference type="GeneID" id="89538040"/>
<reference evidence="2 3" key="1">
    <citation type="submission" date="2023-10" db="EMBL/GenBank/DDBJ databases">
        <authorList>
            <person name="Botero Cardona J."/>
        </authorList>
    </citation>
    <scope>NUCLEOTIDE SEQUENCE [LARGE SCALE GENOMIC DNA]</scope>
    <source>
        <strain evidence="2 3">R-54839</strain>
    </source>
</reference>
<keyword evidence="1" id="KW-0472">Membrane</keyword>
<sequence>MSKEKRDEENAQPTYALYKKPWFIVICLVAVFSMIGYIAILA</sequence>
<protein>
    <submittedName>
        <fullName evidence="2">Uncharacterized protein</fullName>
    </submittedName>
</protein>
<keyword evidence="1" id="KW-0812">Transmembrane</keyword>
<comment type="caution">
    <text evidence="2">The sequence shown here is derived from an EMBL/GenBank/DDBJ whole genome shotgun (WGS) entry which is preliminary data.</text>
</comment>
<evidence type="ECO:0000313" key="2">
    <source>
        <dbReference type="EMBL" id="CAK1244764.1"/>
    </source>
</evidence>
<evidence type="ECO:0000313" key="3">
    <source>
        <dbReference type="Proteomes" id="UP001314261"/>
    </source>
</evidence>
<name>A0ABM9MWA2_9LACO</name>
<dbReference type="RefSeq" id="WP_010690730.1">
    <property type="nucleotide sequence ID" value="NZ_CAUZLK010000002.1"/>
</dbReference>
<keyword evidence="3" id="KW-1185">Reference proteome</keyword>
<gene>
    <name evidence="2" type="ORF">R54839_PPFHFPJH_01064</name>
</gene>
<organism evidence="2 3">
    <name type="scientific">Fructobacillus fructosus</name>
    <dbReference type="NCBI Taxonomy" id="1631"/>
    <lineage>
        <taxon>Bacteria</taxon>
        <taxon>Bacillati</taxon>
        <taxon>Bacillota</taxon>
        <taxon>Bacilli</taxon>
        <taxon>Lactobacillales</taxon>
        <taxon>Lactobacillaceae</taxon>
        <taxon>Fructobacillus</taxon>
    </lineage>
</organism>
<feature type="transmembrane region" description="Helical" evidence="1">
    <location>
        <begin position="21"/>
        <end position="40"/>
    </location>
</feature>
<keyword evidence="1" id="KW-1133">Transmembrane helix</keyword>
<proteinExistence type="predicted"/>
<accession>A0ABM9MWA2</accession>